<feature type="compositionally biased region" description="Basic and acidic residues" evidence="7">
    <location>
        <begin position="1"/>
        <end position="11"/>
    </location>
</feature>
<dbReference type="InterPro" id="IPR036259">
    <property type="entry name" value="MFS_trans_sf"/>
</dbReference>
<feature type="domain" description="Major facilitator superfamily (MFS) profile" evidence="9">
    <location>
        <begin position="112"/>
        <end position="521"/>
    </location>
</feature>
<organism evidence="10 11">
    <name type="scientific">Cupriavidus metallidurans (strain ATCC 43123 / DSM 2839 / NBRC 102507 / CH34)</name>
    <name type="common">Ralstonia metallidurans</name>
    <dbReference type="NCBI Taxonomy" id="266264"/>
    <lineage>
        <taxon>Bacteria</taxon>
        <taxon>Pseudomonadati</taxon>
        <taxon>Pseudomonadota</taxon>
        <taxon>Betaproteobacteria</taxon>
        <taxon>Burkholderiales</taxon>
        <taxon>Burkholderiaceae</taxon>
        <taxon>Cupriavidus</taxon>
    </lineage>
</organism>
<evidence type="ECO:0000256" key="1">
    <source>
        <dbReference type="ARBA" id="ARBA00004141"/>
    </source>
</evidence>
<feature type="transmembrane region" description="Helical" evidence="8">
    <location>
        <begin position="497"/>
        <end position="518"/>
    </location>
</feature>
<geneLocation type="plasmid" evidence="10 11">
    <name>megaplasmid</name>
</geneLocation>
<dbReference type="PANTHER" id="PTHR23511">
    <property type="entry name" value="SYNAPTIC VESICLE GLYCOPROTEIN 2"/>
    <property type="match status" value="1"/>
</dbReference>
<evidence type="ECO:0000256" key="5">
    <source>
        <dbReference type="ARBA" id="ARBA00022989"/>
    </source>
</evidence>
<dbReference type="PROSITE" id="PS50850">
    <property type="entry name" value="MFS"/>
    <property type="match status" value="1"/>
</dbReference>
<evidence type="ECO:0000256" key="2">
    <source>
        <dbReference type="ARBA" id="ARBA00010992"/>
    </source>
</evidence>
<proteinExistence type="inferred from homology"/>
<evidence type="ECO:0000256" key="6">
    <source>
        <dbReference type="ARBA" id="ARBA00023136"/>
    </source>
</evidence>
<dbReference type="KEGG" id="rme:Rmet_4993"/>
<keyword evidence="4 8" id="KW-0812">Transmembrane</keyword>
<evidence type="ECO:0000313" key="10">
    <source>
        <dbReference type="EMBL" id="ABF11855.1"/>
    </source>
</evidence>
<dbReference type="PROSITE" id="PS00216">
    <property type="entry name" value="SUGAR_TRANSPORT_1"/>
    <property type="match status" value="1"/>
</dbReference>
<dbReference type="InterPro" id="IPR020846">
    <property type="entry name" value="MFS_dom"/>
</dbReference>
<keyword evidence="11" id="KW-1185">Reference proteome</keyword>
<dbReference type="InterPro" id="IPR011701">
    <property type="entry name" value="MFS"/>
</dbReference>
<feature type="transmembrane region" description="Helical" evidence="8">
    <location>
        <begin position="203"/>
        <end position="224"/>
    </location>
</feature>
<evidence type="ECO:0000256" key="3">
    <source>
        <dbReference type="ARBA" id="ARBA00022448"/>
    </source>
</evidence>
<comment type="similarity">
    <text evidence="2">Belongs to the major facilitator superfamily. Sugar transporter (TC 2.A.1.1) family.</text>
</comment>
<evidence type="ECO:0000256" key="4">
    <source>
        <dbReference type="ARBA" id="ARBA00022692"/>
    </source>
</evidence>
<feature type="transmembrane region" description="Helical" evidence="8">
    <location>
        <begin position="178"/>
        <end position="197"/>
    </location>
</feature>
<reference evidence="11" key="1">
    <citation type="journal article" date="2010" name="PLoS ONE">
        <title>The complete genome sequence of Cupriavidus metallidurans strain CH34, a master survivalist in harsh and anthropogenic environments.</title>
        <authorList>
            <person name="Janssen P.J."/>
            <person name="Van Houdt R."/>
            <person name="Moors H."/>
            <person name="Monsieurs P."/>
            <person name="Morin N."/>
            <person name="Michaux A."/>
            <person name="Benotmane M.A."/>
            <person name="Leys N."/>
            <person name="Vallaeys T."/>
            <person name="Lapidus A."/>
            <person name="Monchy S."/>
            <person name="Medigue C."/>
            <person name="Taghavi S."/>
            <person name="McCorkle S."/>
            <person name="Dunn J."/>
            <person name="van der Lelie D."/>
            <person name="Mergeay M."/>
        </authorList>
    </citation>
    <scope>NUCLEOTIDE SEQUENCE [LARGE SCALE GENOMIC DNA]</scope>
    <source>
        <strain evidence="11">ATCC 43123 / DSM 2839 / NBRC 102507 / CH34</strain>
    </source>
</reference>
<keyword evidence="6 8" id="KW-0472">Membrane</keyword>
<feature type="compositionally biased region" description="Basic residues" evidence="7">
    <location>
        <begin position="17"/>
        <end position="31"/>
    </location>
</feature>
<dbReference type="SUPFAM" id="SSF103473">
    <property type="entry name" value="MFS general substrate transporter"/>
    <property type="match status" value="1"/>
</dbReference>
<accession>Q1LDC1</accession>
<evidence type="ECO:0000313" key="11">
    <source>
        <dbReference type="Proteomes" id="UP000002429"/>
    </source>
</evidence>
<feature type="transmembrane region" description="Helical" evidence="8">
    <location>
        <begin position="110"/>
        <end position="128"/>
    </location>
</feature>
<dbReference type="eggNOG" id="COG2814">
    <property type="taxonomic scope" value="Bacteria"/>
</dbReference>
<feature type="transmembrane region" description="Helical" evidence="8">
    <location>
        <begin position="467"/>
        <end position="491"/>
    </location>
</feature>
<dbReference type="GO" id="GO:0022857">
    <property type="term" value="F:transmembrane transporter activity"/>
    <property type="evidence" value="ECO:0007669"/>
    <property type="project" value="InterPro"/>
</dbReference>
<evidence type="ECO:0000256" key="8">
    <source>
        <dbReference type="SAM" id="Phobius"/>
    </source>
</evidence>
<dbReference type="PANTHER" id="PTHR23511:SF34">
    <property type="entry name" value="SYNAPTIC VESICLE GLYCOPROTEIN 2"/>
    <property type="match status" value="1"/>
</dbReference>
<feature type="transmembrane region" description="Helical" evidence="8">
    <location>
        <begin position="236"/>
        <end position="259"/>
    </location>
</feature>
<dbReference type="AlphaFoldDB" id="Q1LDC1"/>
<feature type="transmembrane region" description="Helical" evidence="8">
    <location>
        <begin position="346"/>
        <end position="368"/>
    </location>
</feature>
<dbReference type="EMBL" id="CP000353">
    <property type="protein sequence ID" value="ABF11855.1"/>
    <property type="molecule type" value="Genomic_DNA"/>
</dbReference>
<gene>
    <name evidence="10" type="ordered locus">Rmet_4993</name>
</gene>
<dbReference type="Gene3D" id="1.20.1250.20">
    <property type="entry name" value="MFS general substrate transporter like domains"/>
    <property type="match status" value="1"/>
</dbReference>
<name>Q1LDC1_CUPMC</name>
<dbReference type="Pfam" id="PF07690">
    <property type="entry name" value="MFS_1"/>
    <property type="match status" value="1"/>
</dbReference>
<keyword evidence="3" id="KW-0813">Transport</keyword>
<feature type="transmembrane region" description="Helical" evidence="8">
    <location>
        <begin position="380"/>
        <end position="402"/>
    </location>
</feature>
<comment type="subcellular location">
    <subcellularLocation>
        <location evidence="1">Membrane</location>
        <topology evidence="1">Multi-pass membrane protein</topology>
    </subcellularLocation>
</comment>
<feature type="transmembrane region" description="Helical" evidence="8">
    <location>
        <begin position="265"/>
        <end position="287"/>
    </location>
</feature>
<protein>
    <submittedName>
        <fullName evidence="10">Membrane efflux protein (Major facilitator superfamily MFS_1)</fullName>
    </submittedName>
</protein>
<evidence type="ECO:0000259" key="9">
    <source>
        <dbReference type="PROSITE" id="PS50850"/>
    </source>
</evidence>
<dbReference type="Proteomes" id="UP000002429">
    <property type="component" value="Plasmid megaplasmid"/>
</dbReference>
<feature type="transmembrane region" description="Helical" evidence="8">
    <location>
        <begin position="409"/>
        <end position="427"/>
    </location>
</feature>
<dbReference type="HOGENOM" id="CLU_001265_46_6_4"/>
<feature type="region of interest" description="Disordered" evidence="7">
    <location>
        <begin position="1"/>
        <end position="33"/>
    </location>
</feature>
<dbReference type="CDD" id="cd17316">
    <property type="entry name" value="MFS_SV2_like"/>
    <property type="match status" value="1"/>
</dbReference>
<feature type="transmembrane region" description="Helical" evidence="8">
    <location>
        <begin position="433"/>
        <end position="455"/>
    </location>
</feature>
<sequence>MGGDHRSDRWTDGGTGRSRRAGARRTRRNQHSRCILPARGQNRVPLYSVDPTPSAVDSGTPDTMTPATPPIAVVGGQPVPDGHAGATSRNGAKVPFEAGIRLAGVGKFQYRLFVIFGLVWLADAMQVLSIGFSAPSIAKTFGITMPQALQTGTLFFVGMLVGAIVFGRLADRIGRRPVLMIAIVIDALSGIASAFAPELSWLLVLRFLTGVGVGGTLPVDYTMMAEFLPSDRRGRWLVLLESFWAIGTICLAVLALVALSHGDQAWRVIFLVTGIPALIGVVLRFYIPESPMYLNRSGRSDEARKVLQRVAKTNGRNVEIPALQSDIVAPKSVLTLFSGTFRRRSFALFAAWALISIAYYGVFVYLPIKLGAEGFAFMRGQVFLVVLAIVQLPGFALSAYGVERWGRKPTLIGFLLLSAVGCMLYSLGTSPTVVVGSTLLMSFALLGTWGALYAFTPEVYPTDLRATGMGAAGAVARFGGLFAPAIIAPVMATHFTLALALISSMLLAGAFAIGMVNVESKDRALD</sequence>
<keyword evidence="10" id="KW-0614">Plasmid</keyword>
<dbReference type="InterPro" id="IPR005829">
    <property type="entry name" value="Sugar_transporter_CS"/>
</dbReference>
<feature type="transmembrane region" description="Helical" evidence="8">
    <location>
        <begin position="148"/>
        <end position="166"/>
    </location>
</feature>
<keyword evidence="5 8" id="KW-1133">Transmembrane helix</keyword>
<dbReference type="GO" id="GO:0016020">
    <property type="term" value="C:membrane"/>
    <property type="evidence" value="ECO:0007669"/>
    <property type="project" value="UniProtKB-SubCell"/>
</dbReference>
<evidence type="ECO:0000256" key="7">
    <source>
        <dbReference type="SAM" id="MobiDB-lite"/>
    </source>
</evidence>